<dbReference type="Pfam" id="PF02586">
    <property type="entry name" value="SRAP"/>
    <property type="match status" value="1"/>
</dbReference>
<dbReference type="SUPFAM" id="SSF90209">
    <property type="entry name" value="Ran binding protein zinc finger-like"/>
    <property type="match status" value="2"/>
</dbReference>
<reference evidence="14" key="1">
    <citation type="submission" date="2013-12" db="EMBL/GenBank/DDBJ databases">
        <title>The Genome Sequence of Aphanomyces invadans NJM9701.</title>
        <authorList>
            <consortium name="The Broad Institute Genomics Platform"/>
            <person name="Russ C."/>
            <person name="Tyler B."/>
            <person name="van West P."/>
            <person name="Dieguez-Uribeondo J."/>
            <person name="Young S.K."/>
            <person name="Zeng Q."/>
            <person name="Gargeya S."/>
            <person name="Fitzgerald M."/>
            <person name="Abouelleil A."/>
            <person name="Alvarado L."/>
            <person name="Chapman S.B."/>
            <person name="Gainer-Dewar J."/>
            <person name="Goldberg J."/>
            <person name="Griggs A."/>
            <person name="Gujja S."/>
            <person name="Hansen M."/>
            <person name="Howarth C."/>
            <person name="Imamovic A."/>
            <person name="Ireland A."/>
            <person name="Larimer J."/>
            <person name="McCowan C."/>
            <person name="Murphy C."/>
            <person name="Pearson M."/>
            <person name="Poon T.W."/>
            <person name="Priest M."/>
            <person name="Roberts A."/>
            <person name="Saif S."/>
            <person name="Shea T."/>
            <person name="Sykes S."/>
            <person name="Wortman J."/>
            <person name="Nusbaum C."/>
            <person name="Birren B."/>
        </authorList>
    </citation>
    <scope>NUCLEOTIDE SEQUENCE [LARGE SCALE GENOMIC DNA]</scope>
    <source>
        <strain evidence="14">NJM9701</strain>
    </source>
</reference>
<dbReference type="GO" id="GO:0003697">
    <property type="term" value="F:single-stranded DNA binding"/>
    <property type="evidence" value="ECO:0007669"/>
    <property type="project" value="InterPro"/>
</dbReference>
<evidence type="ECO:0000256" key="11">
    <source>
        <dbReference type="PROSITE-ProRule" id="PRU00322"/>
    </source>
</evidence>
<dbReference type="Gene3D" id="3.90.1680.10">
    <property type="entry name" value="SOS response associated peptidase-like"/>
    <property type="match status" value="1"/>
</dbReference>
<evidence type="ECO:0000256" key="1">
    <source>
        <dbReference type="ARBA" id="ARBA00008136"/>
    </source>
</evidence>
<evidence type="ECO:0000256" key="3">
    <source>
        <dbReference type="ARBA" id="ARBA00022723"/>
    </source>
</evidence>
<evidence type="ECO:0000256" key="8">
    <source>
        <dbReference type="ARBA" id="ARBA00023124"/>
    </source>
</evidence>
<dbReference type="InterPro" id="IPR036590">
    <property type="entry name" value="SRAP-like"/>
</dbReference>
<dbReference type="PROSITE" id="PS50199">
    <property type="entry name" value="ZF_RANBP2_2"/>
    <property type="match status" value="2"/>
</dbReference>
<evidence type="ECO:0000313" key="14">
    <source>
        <dbReference type="EMBL" id="ETW07901.1"/>
    </source>
</evidence>
<keyword evidence="10" id="KW-0456">Lyase</keyword>
<dbReference type="GO" id="GO:0008270">
    <property type="term" value="F:zinc ion binding"/>
    <property type="evidence" value="ECO:0007669"/>
    <property type="project" value="UniProtKB-KW"/>
</dbReference>
<accession>A0A024UNB9</accession>
<evidence type="ECO:0000256" key="10">
    <source>
        <dbReference type="ARBA" id="ARBA00023239"/>
    </source>
</evidence>
<dbReference type="VEuPathDB" id="FungiDB:H310_02310"/>
<dbReference type="SMART" id="SM00547">
    <property type="entry name" value="ZnF_RBZ"/>
    <property type="match status" value="2"/>
</dbReference>
<evidence type="ECO:0000256" key="9">
    <source>
        <dbReference type="ARBA" id="ARBA00023125"/>
    </source>
</evidence>
<keyword evidence="6" id="KW-0378">Hydrolase</keyword>
<dbReference type="Gene3D" id="4.10.1060.10">
    <property type="entry name" value="Zinc finger, RanBP2-type"/>
    <property type="match status" value="1"/>
</dbReference>
<keyword evidence="7" id="KW-0862">Zinc</keyword>
<keyword evidence="5 11" id="KW-0863">Zinc-finger</keyword>
<dbReference type="GO" id="GO:0016829">
    <property type="term" value="F:lyase activity"/>
    <property type="evidence" value="ECO:0007669"/>
    <property type="project" value="UniProtKB-KW"/>
</dbReference>
<dbReference type="eggNOG" id="KOG2618">
    <property type="taxonomic scope" value="Eukaryota"/>
</dbReference>
<proteinExistence type="inferred from homology"/>
<evidence type="ECO:0000256" key="4">
    <source>
        <dbReference type="ARBA" id="ARBA00022763"/>
    </source>
</evidence>
<dbReference type="GO" id="GO:0106300">
    <property type="term" value="P:protein-DNA covalent cross-linking repair"/>
    <property type="evidence" value="ECO:0007669"/>
    <property type="project" value="InterPro"/>
</dbReference>
<evidence type="ECO:0000256" key="6">
    <source>
        <dbReference type="ARBA" id="ARBA00022801"/>
    </source>
</evidence>
<dbReference type="GeneID" id="20079360"/>
<dbReference type="Gene3D" id="2.30.30.380">
    <property type="entry name" value="Zn-finger domain of Sec23/24"/>
    <property type="match status" value="1"/>
</dbReference>
<evidence type="ECO:0000256" key="2">
    <source>
        <dbReference type="ARBA" id="ARBA00022670"/>
    </source>
</evidence>
<evidence type="ECO:0000256" key="12">
    <source>
        <dbReference type="SAM" id="MobiDB-lite"/>
    </source>
</evidence>
<dbReference type="GO" id="GO:0008233">
    <property type="term" value="F:peptidase activity"/>
    <property type="evidence" value="ECO:0007669"/>
    <property type="project" value="UniProtKB-KW"/>
</dbReference>
<keyword evidence="8" id="KW-0190">Covalent protein-DNA linkage</keyword>
<feature type="domain" description="RanBP2-type" evidence="13">
    <location>
        <begin position="271"/>
        <end position="300"/>
    </location>
</feature>
<keyword evidence="3" id="KW-0479">Metal-binding</keyword>
<dbReference type="PANTHER" id="PTHR13604">
    <property type="entry name" value="DC12-RELATED"/>
    <property type="match status" value="1"/>
</dbReference>
<dbReference type="EMBL" id="KI913954">
    <property type="protein sequence ID" value="ETW07901.1"/>
    <property type="molecule type" value="Genomic_DNA"/>
</dbReference>
<feature type="compositionally biased region" description="Polar residues" evidence="12">
    <location>
        <begin position="317"/>
        <end position="326"/>
    </location>
</feature>
<dbReference type="InterPro" id="IPR001876">
    <property type="entry name" value="Znf_RanBP2"/>
</dbReference>
<protein>
    <recommendedName>
        <fullName evidence="13">RanBP2-type domain-containing protein</fullName>
    </recommendedName>
</protein>
<dbReference type="Pfam" id="PF00641">
    <property type="entry name" value="Zn_ribbon_RanBP"/>
    <property type="match status" value="1"/>
</dbReference>
<feature type="domain" description="RanBP2-type" evidence="13">
    <location>
        <begin position="241"/>
        <end position="270"/>
    </location>
</feature>
<dbReference type="OrthoDB" id="65002at2759"/>
<feature type="region of interest" description="Disordered" evidence="12">
    <location>
        <begin position="299"/>
        <end position="326"/>
    </location>
</feature>
<dbReference type="SUPFAM" id="SSF143081">
    <property type="entry name" value="BB1717-like"/>
    <property type="match status" value="1"/>
</dbReference>
<evidence type="ECO:0000259" key="13">
    <source>
        <dbReference type="PROSITE" id="PS50199"/>
    </source>
</evidence>
<dbReference type="PROSITE" id="PS01358">
    <property type="entry name" value="ZF_RANBP2_1"/>
    <property type="match status" value="2"/>
</dbReference>
<sequence length="326" mass="36431">MAETPAYRQLVDQKRCVVLFNGFYEWQKLGKSDKQPYFIHLAGSPIMRIAGLFDAWRNDEGNITYTYSIITTESPPKMKWIHTRMPLILRDADEADRWLADEAADKRFKPFLSLVRPYPHDDLTYYPVTKQGSSMRSSHIFVGISVHAVGQATFDSDACMAKVDVRVAGKITSFYKQMDGPSIKKEDQAESVAPDPFIPLKTERSDCADDAALSHHVSSSPTRVSFKRPADGACPLTCMPPPDKWNCDACTFENAGDAKMCAMCDSRRELPLAEWTCATCTFANAFTTSSCSMCHASRAPRPTLTPKKPKIGESPQKPITSFFSKQ</sequence>
<dbReference type="RefSeq" id="XP_008863994.1">
    <property type="nucleotide sequence ID" value="XM_008865772.1"/>
</dbReference>
<dbReference type="InterPro" id="IPR036443">
    <property type="entry name" value="Znf_RanBP2_sf"/>
</dbReference>
<keyword evidence="4" id="KW-0227">DNA damage</keyword>
<keyword evidence="9" id="KW-0238">DNA-binding</keyword>
<dbReference type="GO" id="GO:0006508">
    <property type="term" value="P:proteolysis"/>
    <property type="evidence" value="ECO:0007669"/>
    <property type="project" value="UniProtKB-KW"/>
</dbReference>
<dbReference type="PANTHER" id="PTHR13604:SF0">
    <property type="entry name" value="ABASIC SITE PROCESSING PROTEIN HMCES"/>
    <property type="match status" value="1"/>
</dbReference>
<dbReference type="InterPro" id="IPR003738">
    <property type="entry name" value="SRAP"/>
</dbReference>
<organism evidence="14">
    <name type="scientific">Aphanomyces invadans</name>
    <dbReference type="NCBI Taxonomy" id="157072"/>
    <lineage>
        <taxon>Eukaryota</taxon>
        <taxon>Sar</taxon>
        <taxon>Stramenopiles</taxon>
        <taxon>Oomycota</taxon>
        <taxon>Saprolegniomycetes</taxon>
        <taxon>Saprolegniales</taxon>
        <taxon>Verrucalvaceae</taxon>
        <taxon>Aphanomyces</taxon>
    </lineage>
</organism>
<keyword evidence="2" id="KW-0645">Protease</keyword>
<name>A0A024UNB9_9STRA</name>
<comment type="similarity">
    <text evidence="1">Belongs to the SOS response-associated peptidase family.</text>
</comment>
<evidence type="ECO:0000256" key="5">
    <source>
        <dbReference type="ARBA" id="ARBA00022771"/>
    </source>
</evidence>
<evidence type="ECO:0000256" key="7">
    <source>
        <dbReference type="ARBA" id="ARBA00022833"/>
    </source>
</evidence>
<gene>
    <name evidence="14" type="ORF">H310_02310</name>
</gene>
<dbReference type="AlphaFoldDB" id="A0A024UNB9"/>